<sequence>MGPHFKYLIALLVCIVLIGSINASLFGGSRFLWASARERHLPAFFSCINREHDSPRAALFVHVVLAMFLSFLGNLEEMISYVAFTVWSRLENKSFHEIIALRMLYENRDGDFGKLQSQYPRFLFEIRLGSRPIYRGQSSLNKILYRRARTLFKIAESETPWHGLMRLEELNQIIPGPQGFDNFEERSSSVLYWARAISGCTHPS</sequence>
<keyword evidence="6" id="KW-1185">Reference proteome</keyword>
<name>A0A914NZA5_MELIC</name>
<keyword evidence="4 5" id="KW-0472">Membrane</keyword>
<dbReference type="PANTHER" id="PTHR11785:SF302">
    <property type="entry name" value="AMINO ACID TRANSPORTER"/>
    <property type="match status" value="1"/>
</dbReference>
<evidence type="ECO:0000256" key="1">
    <source>
        <dbReference type="ARBA" id="ARBA00004141"/>
    </source>
</evidence>
<reference evidence="7" key="1">
    <citation type="submission" date="2022-11" db="UniProtKB">
        <authorList>
            <consortium name="WormBaseParasite"/>
        </authorList>
    </citation>
    <scope>IDENTIFICATION</scope>
</reference>
<evidence type="ECO:0000256" key="5">
    <source>
        <dbReference type="SAM" id="Phobius"/>
    </source>
</evidence>
<dbReference type="Gene3D" id="1.20.1740.10">
    <property type="entry name" value="Amino acid/polyamine transporter I"/>
    <property type="match status" value="1"/>
</dbReference>
<dbReference type="Pfam" id="PF13520">
    <property type="entry name" value="AA_permease_2"/>
    <property type="match status" value="1"/>
</dbReference>
<accession>A0A914NZA5</accession>
<evidence type="ECO:0000313" key="7">
    <source>
        <dbReference type="WBParaSite" id="Minc3s09550g43321"/>
    </source>
</evidence>
<evidence type="ECO:0000256" key="3">
    <source>
        <dbReference type="ARBA" id="ARBA00022989"/>
    </source>
</evidence>
<proteinExistence type="predicted"/>
<dbReference type="AlphaFoldDB" id="A0A914NZA5"/>
<dbReference type="InterPro" id="IPR050598">
    <property type="entry name" value="AminoAcid_Transporter"/>
</dbReference>
<protein>
    <submittedName>
        <fullName evidence="7">Uncharacterized protein</fullName>
    </submittedName>
</protein>
<evidence type="ECO:0000256" key="4">
    <source>
        <dbReference type="ARBA" id="ARBA00023136"/>
    </source>
</evidence>
<evidence type="ECO:0000256" key="2">
    <source>
        <dbReference type="ARBA" id="ARBA00022692"/>
    </source>
</evidence>
<evidence type="ECO:0000313" key="6">
    <source>
        <dbReference type="Proteomes" id="UP000887563"/>
    </source>
</evidence>
<dbReference type="InterPro" id="IPR002293">
    <property type="entry name" value="AA/rel_permease1"/>
</dbReference>
<comment type="subcellular location">
    <subcellularLocation>
        <location evidence="1">Membrane</location>
        <topology evidence="1">Multi-pass membrane protein</topology>
    </subcellularLocation>
</comment>
<organism evidence="6 7">
    <name type="scientific">Meloidogyne incognita</name>
    <name type="common">Southern root-knot nematode worm</name>
    <name type="synonym">Oxyuris incognita</name>
    <dbReference type="NCBI Taxonomy" id="6306"/>
    <lineage>
        <taxon>Eukaryota</taxon>
        <taxon>Metazoa</taxon>
        <taxon>Ecdysozoa</taxon>
        <taxon>Nematoda</taxon>
        <taxon>Chromadorea</taxon>
        <taxon>Rhabditida</taxon>
        <taxon>Tylenchina</taxon>
        <taxon>Tylenchomorpha</taxon>
        <taxon>Tylenchoidea</taxon>
        <taxon>Meloidogynidae</taxon>
        <taxon>Meloidogyninae</taxon>
        <taxon>Meloidogyne</taxon>
        <taxon>Meloidogyne incognita group</taxon>
    </lineage>
</organism>
<dbReference type="WBParaSite" id="Minc3s09550g43321">
    <property type="protein sequence ID" value="Minc3s09550g43321"/>
    <property type="gene ID" value="Minc3s09550g43321"/>
</dbReference>
<dbReference type="PANTHER" id="PTHR11785">
    <property type="entry name" value="AMINO ACID TRANSPORTER"/>
    <property type="match status" value="1"/>
</dbReference>
<dbReference type="GO" id="GO:0016020">
    <property type="term" value="C:membrane"/>
    <property type="evidence" value="ECO:0007669"/>
    <property type="project" value="UniProtKB-SubCell"/>
</dbReference>
<dbReference type="GO" id="GO:0015179">
    <property type="term" value="F:L-amino acid transmembrane transporter activity"/>
    <property type="evidence" value="ECO:0007669"/>
    <property type="project" value="TreeGrafter"/>
</dbReference>
<dbReference type="Proteomes" id="UP000887563">
    <property type="component" value="Unplaced"/>
</dbReference>
<keyword evidence="2 5" id="KW-0812">Transmembrane</keyword>
<keyword evidence="3 5" id="KW-1133">Transmembrane helix</keyword>
<feature type="transmembrane region" description="Helical" evidence="5">
    <location>
        <begin position="59"/>
        <end position="84"/>
    </location>
</feature>